<dbReference type="Pfam" id="PF12822">
    <property type="entry name" value="ECF_trnsprt"/>
    <property type="match status" value="1"/>
</dbReference>
<evidence type="ECO:0000256" key="4">
    <source>
        <dbReference type="ARBA" id="ARBA00022475"/>
    </source>
</evidence>
<dbReference type="PANTHER" id="PTHR38438:SF1">
    <property type="entry name" value="RIBOFLAVIN TRANSPORTER RIBU"/>
    <property type="match status" value="1"/>
</dbReference>
<gene>
    <name evidence="10" type="ORF">PRVXT_000596</name>
</gene>
<evidence type="ECO:0000256" key="2">
    <source>
        <dbReference type="ARBA" id="ARBA00005540"/>
    </source>
</evidence>
<keyword evidence="5 9" id="KW-0812">Transmembrane</keyword>
<evidence type="ECO:0000256" key="6">
    <source>
        <dbReference type="ARBA" id="ARBA00022989"/>
    </source>
</evidence>
<reference evidence="10" key="2">
    <citation type="submission" date="2024-06" db="EMBL/GenBank/DDBJ databases">
        <authorList>
            <person name="Petrova K.O."/>
            <person name="Toshchakov S.V."/>
            <person name="Boltjanskaja Y.V."/>
            <person name="Kevbrin V."/>
        </authorList>
    </citation>
    <scope>NUCLEOTIDE SEQUENCE</scope>
    <source>
        <strain evidence="10">Z-910T</strain>
    </source>
</reference>
<dbReference type="Gene3D" id="1.10.1760.20">
    <property type="match status" value="1"/>
</dbReference>
<reference evidence="10" key="1">
    <citation type="journal article" date="2013" name="Extremophiles">
        <title>Proteinivorax tanatarense gen. nov., sp. nov., an anaerobic, haloalkaliphilic, proteolytic bacterium isolated from a decaying algal bloom, and proposal of Proteinivoraceae fam. nov.</title>
        <authorList>
            <person name="Kevbrin V."/>
            <person name="Boltyanskaya Y."/>
            <person name="Zhilina T."/>
            <person name="Kolganova T."/>
            <person name="Lavrentjeva E."/>
            <person name="Kuznetsov B."/>
        </authorList>
    </citation>
    <scope>NUCLEOTIDE SEQUENCE</scope>
    <source>
        <strain evidence="10">Z-910T</strain>
    </source>
</reference>
<dbReference type="AlphaFoldDB" id="A0AAU7VMV1"/>
<dbReference type="InterPro" id="IPR024529">
    <property type="entry name" value="ECF_trnsprt_substrate-spec"/>
</dbReference>
<dbReference type="PIRSF" id="PIRSF037778">
    <property type="entry name" value="UCP037778_transp_RibU"/>
    <property type="match status" value="1"/>
</dbReference>
<protein>
    <recommendedName>
        <fullName evidence="8">Riboflavin transporter</fullName>
    </recommendedName>
</protein>
<proteinExistence type="inferred from homology"/>
<comment type="subcellular location">
    <subcellularLocation>
        <location evidence="1">Cell membrane</location>
        <topology evidence="1">Multi-pass membrane protein</topology>
    </subcellularLocation>
</comment>
<dbReference type="InterPro" id="IPR025720">
    <property type="entry name" value="RibU"/>
</dbReference>
<evidence type="ECO:0000256" key="5">
    <source>
        <dbReference type="ARBA" id="ARBA00022692"/>
    </source>
</evidence>
<dbReference type="RefSeq" id="WP_350344213.1">
    <property type="nucleotide sequence ID" value="NZ_CP158367.1"/>
</dbReference>
<sequence length="198" mass="21925">MSRRNGLTLRRMVRIAILAAIAFVLMLFPSFPLPFMPPFMSWDASEIPALIAGFSMGPVSGVLVVLVKNLLKLTQTSTFGVGELSNFIIGASYVFSASIVYHYIRTRKGALLGLTLGTIVIAIVGALSNYYLILPFYIRVMGFDIDTIVGMTSEVNRYVTDFRSYIILAVVPFNVFKGASVGLITFFIYKYIKPLLKL</sequence>
<feature type="transmembrane region" description="Helical" evidence="9">
    <location>
        <begin position="87"/>
        <end position="104"/>
    </location>
</feature>
<feature type="transmembrane region" description="Helical" evidence="9">
    <location>
        <begin position="110"/>
        <end position="133"/>
    </location>
</feature>
<feature type="transmembrane region" description="Helical" evidence="9">
    <location>
        <begin position="47"/>
        <end position="67"/>
    </location>
</feature>
<evidence type="ECO:0000256" key="8">
    <source>
        <dbReference type="PIRNR" id="PIRNR037778"/>
    </source>
</evidence>
<keyword evidence="4 8" id="KW-1003">Cell membrane</keyword>
<dbReference type="PANTHER" id="PTHR38438">
    <property type="entry name" value="RIBOFLAVIN TRANSPORTER RIBU"/>
    <property type="match status" value="1"/>
</dbReference>
<evidence type="ECO:0000256" key="7">
    <source>
        <dbReference type="ARBA" id="ARBA00023136"/>
    </source>
</evidence>
<evidence type="ECO:0000313" key="10">
    <source>
        <dbReference type="EMBL" id="XBX75469.1"/>
    </source>
</evidence>
<dbReference type="GO" id="GO:0032217">
    <property type="term" value="F:riboflavin transmembrane transporter activity"/>
    <property type="evidence" value="ECO:0007669"/>
    <property type="project" value="UniProtKB-UniRule"/>
</dbReference>
<evidence type="ECO:0000256" key="9">
    <source>
        <dbReference type="SAM" id="Phobius"/>
    </source>
</evidence>
<evidence type="ECO:0000256" key="1">
    <source>
        <dbReference type="ARBA" id="ARBA00004651"/>
    </source>
</evidence>
<accession>A0AAU7VMV1</accession>
<comment type="function">
    <text evidence="8">Probably a riboflavin-binding protein that interacts with the energy-coupling factor (ECF) ABC-transporter complex.</text>
</comment>
<feature type="transmembrane region" description="Helical" evidence="9">
    <location>
        <begin position="12"/>
        <end position="35"/>
    </location>
</feature>
<organism evidence="10">
    <name type="scientific">Proteinivorax tanatarense</name>
    <dbReference type="NCBI Taxonomy" id="1260629"/>
    <lineage>
        <taxon>Bacteria</taxon>
        <taxon>Bacillati</taxon>
        <taxon>Bacillota</taxon>
        <taxon>Clostridia</taxon>
        <taxon>Eubacteriales</taxon>
        <taxon>Proteinivoracaceae</taxon>
        <taxon>Proteinivorax</taxon>
    </lineage>
</organism>
<dbReference type="EMBL" id="CP158367">
    <property type="protein sequence ID" value="XBX75469.1"/>
    <property type="molecule type" value="Genomic_DNA"/>
</dbReference>
<feature type="transmembrane region" description="Helical" evidence="9">
    <location>
        <begin position="165"/>
        <end position="189"/>
    </location>
</feature>
<keyword evidence="3 8" id="KW-0813">Transport</keyword>
<name>A0AAU7VMV1_9FIRM</name>
<keyword evidence="6 9" id="KW-1133">Transmembrane helix</keyword>
<comment type="similarity">
    <text evidence="2 8">Belongs to the prokaryotic riboflavin transporter (P-RFT) (TC 2.A.87) family.</text>
</comment>
<evidence type="ECO:0000256" key="3">
    <source>
        <dbReference type="ARBA" id="ARBA00022448"/>
    </source>
</evidence>
<dbReference type="GO" id="GO:0005886">
    <property type="term" value="C:plasma membrane"/>
    <property type="evidence" value="ECO:0007669"/>
    <property type="project" value="UniProtKB-SubCell"/>
</dbReference>
<keyword evidence="7 8" id="KW-0472">Membrane</keyword>